<organism evidence="2 3">
    <name type="scientific">Motilibacter deserti</name>
    <dbReference type="NCBI Taxonomy" id="2714956"/>
    <lineage>
        <taxon>Bacteria</taxon>
        <taxon>Bacillati</taxon>
        <taxon>Actinomycetota</taxon>
        <taxon>Actinomycetes</taxon>
        <taxon>Motilibacterales</taxon>
        <taxon>Motilibacteraceae</taxon>
        <taxon>Motilibacter</taxon>
    </lineage>
</organism>
<dbReference type="RefSeq" id="WP_166281610.1">
    <property type="nucleotide sequence ID" value="NZ_JAANNP010000005.1"/>
</dbReference>
<keyword evidence="3" id="KW-1185">Reference proteome</keyword>
<evidence type="ECO:0000313" key="2">
    <source>
        <dbReference type="EMBL" id="NHC14261.1"/>
    </source>
</evidence>
<accession>A0ABX0GTP0</accession>
<dbReference type="EMBL" id="JAANNP010000005">
    <property type="protein sequence ID" value="NHC14261.1"/>
    <property type="molecule type" value="Genomic_DNA"/>
</dbReference>
<dbReference type="Gene3D" id="1.20.120.1760">
    <property type="match status" value="1"/>
</dbReference>
<feature type="transmembrane region" description="Helical" evidence="1">
    <location>
        <begin position="169"/>
        <end position="188"/>
    </location>
</feature>
<gene>
    <name evidence="2" type="ORF">G9H71_10765</name>
</gene>
<reference evidence="2 3" key="1">
    <citation type="submission" date="2020-03" db="EMBL/GenBank/DDBJ databases">
        <title>Two novel Motilibacter sp.</title>
        <authorList>
            <person name="Liu S."/>
        </authorList>
    </citation>
    <scope>NUCLEOTIDE SEQUENCE [LARGE SCALE GENOMIC DNA]</scope>
    <source>
        <strain evidence="2 3">E257</strain>
    </source>
</reference>
<sequence length="204" mass="19994">MSSSSAPAGLYALKPWYTRRLSRALSWAVARDVPPDAVTAAGVVAAGAAAAAVALSGTWPVLGWAVPALLAARLAGANLDGALARERDVERPVGAVLNEVGDRASDLLVMAAVALVAPAGLALVALAAAMLPTFASLAVAAAGGPRANGGPLGKTERCVLVAVGAVVPALWPAVLALLTIGSVVTAAVRLVTGCRALAAVGAGR</sequence>
<keyword evidence="1" id="KW-1133">Transmembrane helix</keyword>
<comment type="caution">
    <text evidence="2">The sequence shown here is derived from an EMBL/GenBank/DDBJ whole genome shotgun (WGS) entry which is preliminary data.</text>
</comment>
<keyword evidence="1" id="KW-0472">Membrane</keyword>
<name>A0ABX0GTP0_9ACTN</name>
<evidence type="ECO:0000256" key="1">
    <source>
        <dbReference type="SAM" id="Phobius"/>
    </source>
</evidence>
<proteinExistence type="predicted"/>
<dbReference type="Proteomes" id="UP000800981">
    <property type="component" value="Unassembled WGS sequence"/>
</dbReference>
<feature type="transmembrane region" description="Helical" evidence="1">
    <location>
        <begin position="107"/>
        <end position="131"/>
    </location>
</feature>
<dbReference type="InterPro" id="IPR043130">
    <property type="entry name" value="CDP-OH_PTrfase_TM_dom"/>
</dbReference>
<evidence type="ECO:0000313" key="3">
    <source>
        <dbReference type="Proteomes" id="UP000800981"/>
    </source>
</evidence>
<protein>
    <submittedName>
        <fullName evidence="2">CDP-alcohol phosphatidyltransferase family protein</fullName>
    </submittedName>
</protein>
<keyword evidence="1" id="KW-0812">Transmembrane</keyword>